<dbReference type="EMBL" id="CAWUPB010000994">
    <property type="protein sequence ID" value="CAK7336008.1"/>
    <property type="molecule type" value="Genomic_DNA"/>
</dbReference>
<evidence type="ECO:0000313" key="2">
    <source>
        <dbReference type="Proteomes" id="UP001314170"/>
    </source>
</evidence>
<reference evidence="1 2" key="1">
    <citation type="submission" date="2024-01" db="EMBL/GenBank/DDBJ databases">
        <authorList>
            <person name="Waweru B."/>
        </authorList>
    </citation>
    <scope>NUCLEOTIDE SEQUENCE [LARGE SCALE GENOMIC DNA]</scope>
</reference>
<dbReference type="AlphaFoldDB" id="A0AAV1RJU7"/>
<proteinExistence type="predicted"/>
<gene>
    <name evidence="1" type="ORF">DCAF_LOCUS11012</name>
</gene>
<organism evidence="1 2">
    <name type="scientific">Dovyalis caffra</name>
    <dbReference type="NCBI Taxonomy" id="77055"/>
    <lineage>
        <taxon>Eukaryota</taxon>
        <taxon>Viridiplantae</taxon>
        <taxon>Streptophyta</taxon>
        <taxon>Embryophyta</taxon>
        <taxon>Tracheophyta</taxon>
        <taxon>Spermatophyta</taxon>
        <taxon>Magnoliopsida</taxon>
        <taxon>eudicotyledons</taxon>
        <taxon>Gunneridae</taxon>
        <taxon>Pentapetalae</taxon>
        <taxon>rosids</taxon>
        <taxon>fabids</taxon>
        <taxon>Malpighiales</taxon>
        <taxon>Salicaceae</taxon>
        <taxon>Flacourtieae</taxon>
        <taxon>Dovyalis</taxon>
    </lineage>
</organism>
<keyword evidence="2" id="KW-1185">Reference proteome</keyword>
<comment type="caution">
    <text evidence="1">The sequence shown here is derived from an EMBL/GenBank/DDBJ whole genome shotgun (WGS) entry which is preliminary data.</text>
</comment>
<evidence type="ECO:0000313" key="1">
    <source>
        <dbReference type="EMBL" id="CAK7336008.1"/>
    </source>
</evidence>
<dbReference type="Proteomes" id="UP001314170">
    <property type="component" value="Unassembled WGS sequence"/>
</dbReference>
<protein>
    <submittedName>
        <fullName evidence="1">Uncharacterized protein</fullName>
    </submittedName>
</protein>
<sequence>MSKVTNTDSDGIVFGVDGGFKWGRGRDEQCRWLAPVGVTTGACSGEEKKETGRARRFKCSGFWLDGPRRQRERAAVVAGGEKEDGFD</sequence>
<name>A0AAV1RJU7_9ROSI</name>
<accession>A0AAV1RJU7</accession>